<evidence type="ECO:0000313" key="3">
    <source>
        <dbReference type="Proteomes" id="UP000177996"/>
    </source>
</evidence>
<evidence type="ECO:0000313" key="2">
    <source>
        <dbReference type="EMBL" id="OGZ07797.1"/>
    </source>
</evidence>
<dbReference type="EMBL" id="MHLL01000052">
    <property type="protein sequence ID" value="OGZ07797.1"/>
    <property type="molecule type" value="Genomic_DNA"/>
</dbReference>
<reference evidence="2 3" key="1">
    <citation type="journal article" date="2016" name="Nat. Commun.">
        <title>Thousands of microbial genomes shed light on interconnected biogeochemical processes in an aquifer system.</title>
        <authorList>
            <person name="Anantharaman K."/>
            <person name="Brown C.T."/>
            <person name="Hug L.A."/>
            <person name="Sharon I."/>
            <person name="Castelle C.J."/>
            <person name="Probst A.J."/>
            <person name="Thomas B.C."/>
            <person name="Singh A."/>
            <person name="Wilkins M.J."/>
            <person name="Karaoz U."/>
            <person name="Brodie E.L."/>
            <person name="Williams K.H."/>
            <person name="Hubbard S.S."/>
            <person name="Banfield J.F."/>
        </authorList>
    </citation>
    <scope>NUCLEOTIDE SEQUENCE [LARGE SCALE GENOMIC DNA]</scope>
</reference>
<keyword evidence="1" id="KW-1133">Transmembrane helix</keyword>
<proteinExistence type="predicted"/>
<sequence length="139" mass="15596">MQYSHHLFSFRPHPKAAFKNLAPKAAFGCGILFLFPTAVFAQADDIFDLSGTIYDLLGRLGVFFFALAVMLFIWGVVKFIKNANDTTEHEAGKKFILWGIISFVVLVSLWAIAELVLVDTFDIDTVGELEYIDKNDDTL</sequence>
<organism evidence="2 3">
    <name type="scientific">Candidatus Lloydbacteria bacterium RIFCSPHIGHO2_02_FULL_50_13</name>
    <dbReference type="NCBI Taxonomy" id="1798661"/>
    <lineage>
        <taxon>Bacteria</taxon>
        <taxon>Candidatus Lloydiibacteriota</taxon>
    </lineage>
</organism>
<keyword evidence="1" id="KW-0812">Transmembrane</keyword>
<gene>
    <name evidence="2" type="ORF">A3D65_05715</name>
</gene>
<protein>
    <submittedName>
        <fullName evidence="2">Uncharacterized protein</fullName>
    </submittedName>
</protein>
<dbReference type="Pfam" id="PF18895">
    <property type="entry name" value="T4SS_pilin"/>
    <property type="match status" value="1"/>
</dbReference>
<dbReference type="InterPro" id="IPR043993">
    <property type="entry name" value="T4SS_pilin"/>
</dbReference>
<feature type="transmembrane region" description="Helical" evidence="1">
    <location>
        <begin position="95"/>
        <end position="113"/>
    </location>
</feature>
<feature type="transmembrane region" description="Helical" evidence="1">
    <location>
        <begin position="53"/>
        <end position="74"/>
    </location>
</feature>
<name>A0A1G2D2Q4_9BACT</name>
<evidence type="ECO:0000256" key="1">
    <source>
        <dbReference type="SAM" id="Phobius"/>
    </source>
</evidence>
<accession>A0A1G2D2Q4</accession>
<keyword evidence="1" id="KW-0472">Membrane</keyword>
<dbReference type="Proteomes" id="UP000177996">
    <property type="component" value="Unassembled WGS sequence"/>
</dbReference>
<dbReference type="AlphaFoldDB" id="A0A1G2D2Q4"/>
<dbReference type="STRING" id="1798661.A3D65_05715"/>
<comment type="caution">
    <text evidence="2">The sequence shown here is derived from an EMBL/GenBank/DDBJ whole genome shotgun (WGS) entry which is preliminary data.</text>
</comment>